<dbReference type="EnsemblMetazoa" id="ASIC004828-RA">
    <property type="protein sequence ID" value="ASIC004828-PA"/>
    <property type="gene ID" value="ASIC004828"/>
</dbReference>
<reference evidence="2 4" key="1">
    <citation type="journal article" date="2014" name="BMC Genomics">
        <title>Genome sequence of Anopheles sinensis provides insight into genetics basis of mosquito competence for malaria parasites.</title>
        <authorList>
            <person name="Zhou D."/>
            <person name="Zhang D."/>
            <person name="Ding G."/>
            <person name="Shi L."/>
            <person name="Hou Q."/>
            <person name="Ye Y."/>
            <person name="Xu Y."/>
            <person name="Zhou H."/>
            <person name="Xiong C."/>
            <person name="Li S."/>
            <person name="Yu J."/>
            <person name="Hong S."/>
            <person name="Yu X."/>
            <person name="Zou P."/>
            <person name="Chen C."/>
            <person name="Chang X."/>
            <person name="Wang W."/>
            <person name="Lv Y."/>
            <person name="Sun Y."/>
            <person name="Ma L."/>
            <person name="Shen B."/>
            <person name="Zhu C."/>
        </authorList>
    </citation>
    <scope>NUCLEOTIDE SEQUENCE [LARGE SCALE GENOMIC DNA]</scope>
</reference>
<name>A0A084VHZ4_ANOSI</name>
<organism evidence="2">
    <name type="scientific">Anopheles sinensis</name>
    <name type="common">Mosquito</name>
    <dbReference type="NCBI Taxonomy" id="74873"/>
    <lineage>
        <taxon>Eukaryota</taxon>
        <taxon>Metazoa</taxon>
        <taxon>Ecdysozoa</taxon>
        <taxon>Arthropoda</taxon>
        <taxon>Hexapoda</taxon>
        <taxon>Insecta</taxon>
        <taxon>Pterygota</taxon>
        <taxon>Neoptera</taxon>
        <taxon>Endopterygota</taxon>
        <taxon>Diptera</taxon>
        <taxon>Nematocera</taxon>
        <taxon>Culicoidea</taxon>
        <taxon>Culicidae</taxon>
        <taxon>Anophelinae</taxon>
        <taxon>Anopheles</taxon>
    </lineage>
</organism>
<evidence type="ECO:0000313" key="2">
    <source>
        <dbReference type="EMBL" id="KFB37588.1"/>
    </source>
</evidence>
<dbReference type="VEuPathDB" id="VectorBase:ASIC004828"/>
<reference evidence="3" key="2">
    <citation type="submission" date="2020-05" db="UniProtKB">
        <authorList>
            <consortium name="EnsemblMetazoa"/>
        </authorList>
    </citation>
    <scope>IDENTIFICATION</scope>
</reference>
<keyword evidence="2" id="KW-0255">Endonuclease</keyword>
<evidence type="ECO:0000256" key="1">
    <source>
        <dbReference type="SAM" id="MobiDB-lite"/>
    </source>
</evidence>
<protein>
    <submittedName>
        <fullName evidence="2 3">Endonuclease III</fullName>
    </submittedName>
</protein>
<dbReference type="Proteomes" id="UP000030765">
    <property type="component" value="Unassembled WGS sequence"/>
</dbReference>
<dbReference type="AlphaFoldDB" id="A0A084VHZ4"/>
<keyword evidence="4" id="KW-1185">Reference proteome</keyword>
<feature type="region of interest" description="Disordered" evidence="1">
    <location>
        <begin position="43"/>
        <end position="65"/>
    </location>
</feature>
<sequence>MPNVIIAMPLAYGPKCWLDATGFWRRQPASCTTVTAFRGRPVRRQKPGNLTNHSCDHVPSRPSERQNAVRVYNTDMFVFVHQRRSSRSTPRHRRRCTL</sequence>
<proteinExistence type="predicted"/>
<dbReference type="VEuPathDB" id="VectorBase:ASIS004210"/>
<feature type="compositionally biased region" description="Basic and acidic residues" evidence="1">
    <location>
        <begin position="54"/>
        <end position="64"/>
    </location>
</feature>
<gene>
    <name evidence="2" type="ORF">ZHAS_00004828</name>
</gene>
<keyword evidence="2" id="KW-0378">Hydrolase</keyword>
<dbReference type="EMBL" id="ATLV01013251">
    <property type="status" value="NOT_ANNOTATED_CDS"/>
    <property type="molecule type" value="Genomic_DNA"/>
</dbReference>
<keyword evidence="2" id="KW-0540">Nuclease</keyword>
<accession>A0A084VHZ4</accession>
<dbReference type="EMBL" id="KE524847">
    <property type="protein sequence ID" value="KFB37588.1"/>
    <property type="molecule type" value="Genomic_DNA"/>
</dbReference>
<dbReference type="GO" id="GO:0004519">
    <property type="term" value="F:endonuclease activity"/>
    <property type="evidence" value="ECO:0007669"/>
    <property type="project" value="UniProtKB-KW"/>
</dbReference>
<evidence type="ECO:0000313" key="3">
    <source>
        <dbReference type="EnsemblMetazoa" id="ASIC004828-PA"/>
    </source>
</evidence>
<evidence type="ECO:0000313" key="4">
    <source>
        <dbReference type="Proteomes" id="UP000030765"/>
    </source>
</evidence>